<feature type="compositionally biased region" description="Polar residues" evidence="4">
    <location>
        <begin position="391"/>
        <end position="407"/>
    </location>
</feature>
<evidence type="ECO:0000256" key="3">
    <source>
        <dbReference type="PROSITE-ProRule" id="PRU00176"/>
    </source>
</evidence>
<feature type="region of interest" description="Disordered" evidence="4">
    <location>
        <begin position="390"/>
        <end position="522"/>
    </location>
</feature>
<dbReference type="InterPro" id="IPR035979">
    <property type="entry name" value="RBD_domain_sf"/>
</dbReference>
<dbReference type="PANTHER" id="PTHR13976">
    <property type="entry name" value="HETEROGENEOUS NUCLEAR RIBONUCLEOPROTEIN-RELATED"/>
    <property type="match status" value="1"/>
</dbReference>
<dbReference type="GO" id="GO:0003723">
    <property type="term" value="F:RNA binding"/>
    <property type="evidence" value="ECO:0007669"/>
    <property type="project" value="UniProtKB-UniRule"/>
</dbReference>
<dbReference type="AlphaFoldDB" id="A0A0N4VGW5"/>
<keyword evidence="1" id="KW-0677">Repeat</keyword>
<gene>
    <name evidence="6" type="ORF">EVEC_LOCUS9411</name>
</gene>
<feature type="compositionally biased region" description="Basic and acidic residues" evidence="4">
    <location>
        <begin position="408"/>
        <end position="425"/>
    </location>
</feature>
<dbReference type="SUPFAM" id="SSF54928">
    <property type="entry name" value="RNA-binding domain, RBD"/>
    <property type="match status" value="1"/>
</dbReference>
<keyword evidence="7" id="KW-1185">Reference proteome</keyword>
<feature type="domain" description="RRM" evidence="5">
    <location>
        <begin position="18"/>
        <end position="91"/>
    </location>
</feature>
<dbReference type="InterPro" id="IPR012677">
    <property type="entry name" value="Nucleotide-bd_a/b_plait_sf"/>
</dbReference>
<dbReference type="InterPro" id="IPR050666">
    <property type="entry name" value="ESRP"/>
</dbReference>
<evidence type="ECO:0000313" key="8">
    <source>
        <dbReference type="WBParaSite" id="EVEC_0001005401-mRNA-1"/>
    </source>
</evidence>
<feature type="compositionally biased region" description="Basic residues" evidence="4">
    <location>
        <begin position="446"/>
        <end position="456"/>
    </location>
</feature>
<evidence type="ECO:0000313" key="6">
    <source>
        <dbReference type="EMBL" id="VDD94660.1"/>
    </source>
</evidence>
<protein>
    <submittedName>
        <fullName evidence="8">RRM domain-containing protein</fullName>
    </submittedName>
</protein>
<dbReference type="SMART" id="SM00360">
    <property type="entry name" value="RRM"/>
    <property type="match status" value="1"/>
</dbReference>
<dbReference type="EMBL" id="UXUI01010028">
    <property type="protein sequence ID" value="VDD94660.1"/>
    <property type="molecule type" value="Genomic_DNA"/>
</dbReference>
<reference evidence="8" key="1">
    <citation type="submission" date="2017-02" db="UniProtKB">
        <authorList>
            <consortium name="WormBaseParasite"/>
        </authorList>
    </citation>
    <scope>IDENTIFICATION</scope>
</reference>
<dbReference type="Proteomes" id="UP000274131">
    <property type="component" value="Unassembled WGS sequence"/>
</dbReference>
<reference evidence="6 7" key="2">
    <citation type="submission" date="2018-10" db="EMBL/GenBank/DDBJ databases">
        <authorList>
            <consortium name="Pathogen Informatics"/>
        </authorList>
    </citation>
    <scope>NUCLEOTIDE SEQUENCE [LARGE SCALE GENOMIC DNA]</scope>
</reference>
<evidence type="ECO:0000256" key="2">
    <source>
        <dbReference type="ARBA" id="ARBA00022884"/>
    </source>
</evidence>
<feature type="compositionally biased region" description="Basic and acidic residues" evidence="4">
    <location>
        <begin position="457"/>
        <end position="476"/>
    </location>
</feature>
<feature type="compositionally biased region" description="Polar residues" evidence="4">
    <location>
        <begin position="492"/>
        <end position="502"/>
    </location>
</feature>
<dbReference type="InterPro" id="IPR000504">
    <property type="entry name" value="RRM_dom"/>
</dbReference>
<feature type="compositionally biased region" description="Basic and acidic residues" evidence="4">
    <location>
        <begin position="436"/>
        <end position="445"/>
    </location>
</feature>
<dbReference type="Gene3D" id="3.30.70.330">
    <property type="match status" value="1"/>
</dbReference>
<evidence type="ECO:0000256" key="1">
    <source>
        <dbReference type="ARBA" id="ARBA00022737"/>
    </source>
</evidence>
<dbReference type="OrthoDB" id="2588702at2759"/>
<dbReference type="STRING" id="51028.A0A0N4VGW5"/>
<dbReference type="PROSITE" id="PS50102">
    <property type="entry name" value="RRM"/>
    <property type="match status" value="1"/>
</dbReference>
<organism evidence="8">
    <name type="scientific">Enterobius vermicularis</name>
    <name type="common">Human pinworm</name>
    <dbReference type="NCBI Taxonomy" id="51028"/>
    <lineage>
        <taxon>Eukaryota</taxon>
        <taxon>Metazoa</taxon>
        <taxon>Ecdysozoa</taxon>
        <taxon>Nematoda</taxon>
        <taxon>Chromadorea</taxon>
        <taxon>Rhabditida</taxon>
        <taxon>Spirurina</taxon>
        <taxon>Oxyuridomorpha</taxon>
        <taxon>Oxyuroidea</taxon>
        <taxon>Oxyuridae</taxon>
        <taxon>Enterobius</taxon>
    </lineage>
</organism>
<dbReference type="WBParaSite" id="EVEC_0001005401-mRNA-1">
    <property type="protein sequence ID" value="EVEC_0001005401-mRNA-1"/>
    <property type="gene ID" value="EVEC_0001005401"/>
</dbReference>
<accession>A0A0N4VGW5</accession>
<evidence type="ECO:0000313" key="7">
    <source>
        <dbReference type="Proteomes" id="UP000274131"/>
    </source>
</evidence>
<evidence type="ECO:0000259" key="5">
    <source>
        <dbReference type="PROSITE" id="PS50102"/>
    </source>
</evidence>
<evidence type="ECO:0000256" key="4">
    <source>
        <dbReference type="SAM" id="MobiDB-lite"/>
    </source>
</evidence>
<sequence length="932" mass="103460">MFCIQASSFAFRFIEMIPIVKIRGLPLSAKSHDIRALFGGLLIPDGAVHVIGGAEGLAFIAFGTFEDAKQAVNFTNAEIHGHPIVAEWSTETEMCKIISDVLRSRNRILSSEFNDHAAPVEVSRIENAQELANSSLQVDNPVFGTSVKPEMASGNTLSCYQEKNYFSPGSPLNLSYLAPNALAQQEPRISPESYLQQKIFSNYYKPNETLNDALLKWMHMLVGSSGQTSLTGTSSFKDSKRELTEKQKFYYIKLSSLPSEITTTAALEDFLSPSSPLRLSSVKTIFDQNRFPYYFLVRLENVDDMQNALDKDGEKGIKTLTYCNAGYPTALVVCKVVQACSQAFFISAVDGEIRKGRSESVKTDSYSSEEEAISPKRESFSKKVLLEKFRTGSQRSRSRSPHVNSRTLEVKRLERVHSPDQRRAELNVSKRKKDRDRRGDYDRFSPTKRRYRKGSPKKSDHSPPQRKQEKEPERSRCHGQVTKEPCRRTGCSKETSSKNEASSLKADHSQEEFGTSEGGMPLELVDKGINTRISENNPFTSLQSLSRSSNDAVTAAKSNSSFPEVVTNKMIFKSTTVMGGSEVEQGKHSTVAGNDGNAVADVQVGGFATNCDISRQIGENLSVKSKDNLDGLMKCKREEKLEGQYYVEFTNLPLSVTEGEVKDYLGCLCSNATVKRACFRDGKPSDRWVAVFKTEELAERACHIFGEIQGQIIIPRKQVFKLLLEDKQVEKVKLEKGVCAPEQSATSAIPSNSAKTELINPPETEVAGKVSEGENNESSVGCHAGATYGSRNEQLWHLYHQYCQTYYAATNGPVDYMQTTLHGIHSSRGRPVLIPNGPAEFFAPYQYPGPCFTSSDNFFTDPMSIFGVVSSKYLQRGGPPRLRTPTTYSANPLLYKRRGAGGYEGLKFMLLVAISTQNCNYTLSFSTKAPKP</sequence>
<keyword evidence="2 3" id="KW-0694">RNA-binding</keyword>
<proteinExistence type="predicted"/>
<name>A0A0N4VGW5_ENTVE</name>